<evidence type="ECO:0000313" key="1">
    <source>
        <dbReference type="EMBL" id="RZF45546.1"/>
    </source>
</evidence>
<protein>
    <recommendedName>
        <fullName evidence="3">Centromere protein M</fullName>
    </recommendedName>
</protein>
<reference evidence="1 2" key="1">
    <citation type="journal article" date="2017" name="Gigascience">
        <title>Genome sequence of the small brown planthopper, Laodelphax striatellus.</title>
        <authorList>
            <person name="Zhu J."/>
            <person name="Jiang F."/>
            <person name="Wang X."/>
            <person name="Yang P."/>
            <person name="Bao Y."/>
            <person name="Zhao W."/>
            <person name="Wang W."/>
            <person name="Lu H."/>
            <person name="Wang Q."/>
            <person name="Cui N."/>
            <person name="Li J."/>
            <person name="Chen X."/>
            <person name="Luo L."/>
            <person name="Yu J."/>
            <person name="Kang L."/>
            <person name="Cui F."/>
        </authorList>
    </citation>
    <scope>NUCLEOTIDE SEQUENCE [LARGE SCALE GENOMIC DNA]</scope>
    <source>
        <strain evidence="1">Lst14</strain>
    </source>
</reference>
<dbReference type="InterPro" id="IPR027417">
    <property type="entry name" value="P-loop_NTPase"/>
</dbReference>
<evidence type="ECO:0008006" key="3">
    <source>
        <dbReference type="Google" id="ProtNLM"/>
    </source>
</evidence>
<dbReference type="AlphaFoldDB" id="A0A482XI01"/>
<gene>
    <name evidence="1" type="ORF">LSTR_LSTR005748</name>
</gene>
<sequence length="185" mass="21283">MESNAELETPILKFGRRFDLNDNQHEKCSVLLVSSGRGAMSFLQRILAINREEFKTQFQINICESISDFLKLDVDGHFDYIVLLVNPIVDRWLDEVERNIALLDNEIRSRRLCLAIDTSNTIPADIIEPIQQLKKKYSPATIFGELANENEEDTEMMCRKILSLIKLTCLNKFGLPLVLQFPSFC</sequence>
<proteinExistence type="predicted"/>
<organism evidence="1 2">
    <name type="scientific">Laodelphax striatellus</name>
    <name type="common">Small brown planthopper</name>
    <name type="synonym">Delphax striatella</name>
    <dbReference type="NCBI Taxonomy" id="195883"/>
    <lineage>
        <taxon>Eukaryota</taxon>
        <taxon>Metazoa</taxon>
        <taxon>Ecdysozoa</taxon>
        <taxon>Arthropoda</taxon>
        <taxon>Hexapoda</taxon>
        <taxon>Insecta</taxon>
        <taxon>Pterygota</taxon>
        <taxon>Neoptera</taxon>
        <taxon>Paraneoptera</taxon>
        <taxon>Hemiptera</taxon>
        <taxon>Auchenorrhyncha</taxon>
        <taxon>Fulgoroidea</taxon>
        <taxon>Delphacidae</taxon>
        <taxon>Criomorphinae</taxon>
        <taxon>Laodelphax</taxon>
    </lineage>
</organism>
<dbReference type="EMBL" id="QKKF02008850">
    <property type="protein sequence ID" value="RZF45546.1"/>
    <property type="molecule type" value="Genomic_DNA"/>
</dbReference>
<dbReference type="Proteomes" id="UP000291343">
    <property type="component" value="Unassembled WGS sequence"/>
</dbReference>
<comment type="caution">
    <text evidence="1">The sequence shown here is derived from an EMBL/GenBank/DDBJ whole genome shotgun (WGS) entry which is preliminary data.</text>
</comment>
<dbReference type="Gene3D" id="3.40.50.300">
    <property type="entry name" value="P-loop containing nucleotide triphosphate hydrolases"/>
    <property type="match status" value="1"/>
</dbReference>
<dbReference type="OrthoDB" id="8110633at2759"/>
<dbReference type="InParanoid" id="A0A482XI01"/>
<dbReference type="SMR" id="A0A482XI01"/>
<evidence type="ECO:0000313" key="2">
    <source>
        <dbReference type="Proteomes" id="UP000291343"/>
    </source>
</evidence>
<keyword evidence="2" id="KW-1185">Reference proteome</keyword>
<name>A0A482XI01_LAOST</name>
<accession>A0A482XI01</accession>